<evidence type="ECO:0000256" key="6">
    <source>
        <dbReference type="ARBA" id="ARBA00022989"/>
    </source>
</evidence>
<keyword evidence="4 8" id="KW-0812">Transmembrane</keyword>
<keyword evidence="10" id="KW-1185">Reference proteome</keyword>
<feature type="transmembrane region" description="Helical" evidence="8">
    <location>
        <begin position="92"/>
        <end position="111"/>
    </location>
</feature>
<dbReference type="RefSeq" id="WP_066783683.1">
    <property type="nucleotide sequence ID" value="NZ_LWQS01000036.1"/>
</dbReference>
<feature type="transmembrane region" description="Helical" evidence="8">
    <location>
        <begin position="146"/>
        <end position="169"/>
    </location>
</feature>
<dbReference type="AlphaFoldDB" id="A0A178MFS2"/>
<dbReference type="NCBIfam" id="TIGR03426">
    <property type="entry name" value="shape_MreD"/>
    <property type="match status" value="1"/>
</dbReference>
<keyword evidence="3" id="KW-1003">Cell membrane</keyword>
<evidence type="ECO:0000256" key="3">
    <source>
        <dbReference type="ARBA" id="ARBA00022475"/>
    </source>
</evidence>
<keyword evidence="7 8" id="KW-0472">Membrane</keyword>
<comment type="similarity">
    <text evidence="2">Belongs to the MreD family.</text>
</comment>
<evidence type="ECO:0000256" key="4">
    <source>
        <dbReference type="ARBA" id="ARBA00022692"/>
    </source>
</evidence>
<dbReference type="GO" id="GO:0005886">
    <property type="term" value="C:plasma membrane"/>
    <property type="evidence" value="ECO:0007669"/>
    <property type="project" value="UniProtKB-SubCell"/>
</dbReference>
<reference evidence="9 10" key="1">
    <citation type="submission" date="2016-04" db="EMBL/GenBank/DDBJ databases">
        <title>Chloroflexus islandicus sp. nov., a thermophilic filamentous anoxygenic phototrophic bacterium from geyser Strokkur (Iceland).</title>
        <authorList>
            <person name="Gaisin V.A."/>
            <person name="Kalashnikov A.M."/>
            <person name="Sukhacheva M.V."/>
            <person name="Grouzdev D.S."/>
            <person name="Ivanov T.M."/>
            <person name="Kuznetsov B."/>
            <person name="Gorlenko V.M."/>
        </authorList>
    </citation>
    <scope>NUCLEOTIDE SEQUENCE [LARGE SCALE GENOMIC DNA]</scope>
    <source>
        <strain evidence="10">isl-2</strain>
    </source>
</reference>
<keyword evidence="5" id="KW-0133">Cell shape</keyword>
<feature type="transmembrane region" description="Helical" evidence="8">
    <location>
        <begin position="69"/>
        <end position="86"/>
    </location>
</feature>
<comment type="caution">
    <text evidence="9">The sequence shown here is derived from an EMBL/GenBank/DDBJ whole genome shotgun (WGS) entry which is preliminary data.</text>
</comment>
<proteinExistence type="inferred from homology"/>
<dbReference type="EMBL" id="LWQS01000036">
    <property type="protein sequence ID" value="OAN47570.1"/>
    <property type="molecule type" value="Genomic_DNA"/>
</dbReference>
<feature type="transmembrane region" description="Helical" evidence="8">
    <location>
        <begin position="37"/>
        <end position="57"/>
    </location>
</feature>
<dbReference type="STRING" id="1707952.A6A03_09975"/>
<feature type="transmembrane region" description="Helical" evidence="8">
    <location>
        <begin position="118"/>
        <end position="140"/>
    </location>
</feature>
<keyword evidence="6 8" id="KW-1133">Transmembrane helix</keyword>
<name>A0A178MFS2_9CHLR</name>
<evidence type="ECO:0000256" key="7">
    <source>
        <dbReference type="ARBA" id="ARBA00023136"/>
    </source>
</evidence>
<dbReference type="GO" id="GO:0008360">
    <property type="term" value="P:regulation of cell shape"/>
    <property type="evidence" value="ECO:0007669"/>
    <property type="project" value="UniProtKB-KW"/>
</dbReference>
<sequence>MGDSQPRRIEERLARELGLALVLLALALVQVTLLTGLAGFSVPILLVLAIARALVGAGTAEPVRGLMRGLWWAFYGGLALDVLGTMPLGSHAIAHLLAVAIVGLAARRFAVERPLVPLLAVAVGTVIYEGTLALIALPAIEDWRMYGLVVVAPSVLLALIPTLPAVAIVHRLVRADG</sequence>
<protein>
    <submittedName>
        <fullName evidence="9">Rod shape-determining protein MreD</fullName>
    </submittedName>
</protein>
<dbReference type="InterPro" id="IPR007227">
    <property type="entry name" value="Cell_shape_determining_MreD"/>
</dbReference>
<evidence type="ECO:0000313" key="10">
    <source>
        <dbReference type="Proteomes" id="UP000078287"/>
    </source>
</evidence>
<comment type="subcellular location">
    <subcellularLocation>
        <location evidence="1">Cell membrane</location>
        <topology evidence="1">Multi-pass membrane protein</topology>
    </subcellularLocation>
</comment>
<organism evidence="9 10">
    <name type="scientific">Chloroflexus islandicus</name>
    <dbReference type="NCBI Taxonomy" id="1707952"/>
    <lineage>
        <taxon>Bacteria</taxon>
        <taxon>Bacillati</taxon>
        <taxon>Chloroflexota</taxon>
        <taxon>Chloroflexia</taxon>
        <taxon>Chloroflexales</taxon>
        <taxon>Chloroflexineae</taxon>
        <taxon>Chloroflexaceae</taxon>
        <taxon>Chloroflexus</taxon>
    </lineage>
</organism>
<evidence type="ECO:0000256" key="2">
    <source>
        <dbReference type="ARBA" id="ARBA00007776"/>
    </source>
</evidence>
<dbReference type="Proteomes" id="UP000078287">
    <property type="component" value="Unassembled WGS sequence"/>
</dbReference>
<evidence type="ECO:0000256" key="1">
    <source>
        <dbReference type="ARBA" id="ARBA00004651"/>
    </source>
</evidence>
<evidence type="ECO:0000256" key="5">
    <source>
        <dbReference type="ARBA" id="ARBA00022960"/>
    </source>
</evidence>
<feature type="transmembrane region" description="Helical" evidence="8">
    <location>
        <begin position="12"/>
        <end position="31"/>
    </location>
</feature>
<evidence type="ECO:0000256" key="8">
    <source>
        <dbReference type="SAM" id="Phobius"/>
    </source>
</evidence>
<dbReference type="OrthoDB" id="159746at2"/>
<gene>
    <name evidence="9" type="ORF">A6A03_09975</name>
</gene>
<evidence type="ECO:0000313" key="9">
    <source>
        <dbReference type="EMBL" id="OAN47570.1"/>
    </source>
</evidence>
<accession>A0A178MFS2</accession>